<gene>
    <name evidence="1" type="ORF">GCK72_026122</name>
</gene>
<dbReference type="CTD" id="78778037"/>
<dbReference type="EMBL" id="WUAV01000006">
    <property type="protein sequence ID" value="KAF1749654.1"/>
    <property type="molecule type" value="Genomic_DNA"/>
</dbReference>
<evidence type="ECO:0000313" key="2">
    <source>
        <dbReference type="Proteomes" id="UP000483820"/>
    </source>
</evidence>
<comment type="caution">
    <text evidence="1">The sequence shown here is derived from an EMBL/GenBank/DDBJ whole genome shotgun (WGS) entry which is preliminary data.</text>
</comment>
<evidence type="ECO:0000313" key="1">
    <source>
        <dbReference type="EMBL" id="KAF1749654.1"/>
    </source>
</evidence>
<reference evidence="1 2" key="1">
    <citation type="submission" date="2019-12" db="EMBL/GenBank/DDBJ databases">
        <title>Chromosome-level assembly of the Caenorhabditis remanei genome.</title>
        <authorList>
            <person name="Teterina A.A."/>
            <person name="Willis J.H."/>
            <person name="Phillips P.C."/>
        </authorList>
    </citation>
    <scope>NUCLEOTIDE SEQUENCE [LARGE SCALE GENOMIC DNA]</scope>
    <source>
        <strain evidence="1 2">PX506</strain>
        <tissue evidence="1">Whole organism</tissue>
    </source>
</reference>
<dbReference type="AlphaFoldDB" id="A0A6A5G4Z6"/>
<proteinExistence type="predicted"/>
<dbReference type="KEGG" id="crq:GCK72_026122"/>
<organism evidence="1 2">
    <name type="scientific">Caenorhabditis remanei</name>
    <name type="common">Caenorhabditis vulgaris</name>
    <dbReference type="NCBI Taxonomy" id="31234"/>
    <lineage>
        <taxon>Eukaryota</taxon>
        <taxon>Metazoa</taxon>
        <taxon>Ecdysozoa</taxon>
        <taxon>Nematoda</taxon>
        <taxon>Chromadorea</taxon>
        <taxon>Rhabditida</taxon>
        <taxon>Rhabditina</taxon>
        <taxon>Rhabditomorpha</taxon>
        <taxon>Rhabditoidea</taxon>
        <taxon>Rhabditidae</taxon>
        <taxon>Peloderinae</taxon>
        <taxon>Caenorhabditis</taxon>
    </lineage>
</organism>
<accession>A0A6A5G4Z6</accession>
<dbReference type="Proteomes" id="UP000483820">
    <property type="component" value="Chromosome X"/>
</dbReference>
<sequence>MTLQEGYYKDPTRPEPRRTQCKCCNKFFVLQARQKTGINITAAIQRIGESMAERGCLAHMEAKFLLNRMERGYVSEGCKEFLRLLDRWSLKK</sequence>
<protein>
    <submittedName>
        <fullName evidence="1">Uncharacterized protein</fullName>
    </submittedName>
</protein>
<name>A0A6A5G4Z6_CAERE</name>
<dbReference type="GeneID" id="78778037"/>
<dbReference type="RefSeq" id="XP_053580242.1">
    <property type="nucleotide sequence ID" value="XM_053736676.1"/>
</dbReference>